<sequence length="100" mass="11141">MKKTVHVQGPSGYPPYLSFIPHERQHRPRVMRANEQARAGITSRSSPMGTTKNQWGIKPPLIDVSLHKKFFTEKGLGKPDLCDAGDLLSLSAFLIEACRP</sequence>
<accession>A0AAU8IFB3</accession>
<dbReference type="AlphaFoldDB" id="A0AAU8IFB3"/>
<evidence type="ECO:0000313" key="2">
    <source>
        <dbReference type="EMBL" id="XCJ16924.1"/>
    </source>
</evidence>
<organism evidence="2">
    <name type="scientific">Sporolactobacillus sp. Y61</name>
    <dbReference type="NCBI Taxonomy" id="3160863"/>
    <lineage>
        <taxon>Bacteria</taxon>
        <taxon>Bacillati</taxon>
        <taxon>Bacillota</taxon>
        <taxon>Bacilli</taxon>
        <taxon>Bacillales</taxon>
        <taxon>Sporolactobacillaceae</taxon>
        <taxon>Sporolactobacillus</taxon>
    </lineage>
</organism>
<dbReference type="RefSeq" id="WP_353948269.1">
    <property type="nucleotide sequence ID" value="NZ_CP159510.1"/>
</dbReference>
<proteinExistence type="predicted"/>
<evidence type="ECO:0000256" key="1">
    <source>
        <dbReference type="SAM" id="MobiDB-lite"/>
    </source>
</evidence>
<name>A0AAU8IFB3_9BACL</name>
<feature type="region of interest" description="Disordered" evidence="1">
    <location>
        <begin position="27"/>
        <end position="56"/>
    </location>
</feature>
<feature type="compositionally biased region" description="Polar residues" evidence="1">
    <location>
        <begin position="42"/>
        <end position="54"/>
    </location>
</feature>
<dbReference type="EMBL" id="CP159510">
    <property type="protein sequence ID" value="XCJ16924.1"/>
    <property type="molecule type" value="Genomic_DNA"/>
</dbReference>
<protein>
    <submittedName>
        <fullName evidence="2">Uncharacterized protein</fullName>
    </submittedName>
</protein>
<gene>
    <name evidence="2" type="ORF">ABNN70_15170</name>
</gene>
<reference evidence="2" key="1">
    <citation type="submission" date="2024-06" db="EMBL/GenBank/DDBJ databases">
        <authorList>
            <person name="Fan A."/>
            <person name="Zhang F.Y."/>
            <person name="Zhang L."/>
        </authorList>
    </citation>
    <scope>NUCLEOTIDE SEQUENCE</scope>
    <source>
        <strain evidence="2">Y61</strain>
    </source>
</reference>